<organism evidence="1">
    <name type="scientific">Spongospora subterranea</name>
    <dbReference type="NCBI Taxonomy" id="70186"/>
    <lineage>
        <taxon>Eukaryota</taxon>
        <taxon>Sar</taxon>
        <taxon>Rhizaria</taxon>
        <taxon>Endomyxa</taxon>
        <taxon>Phytomyxea</taxon>
        <taxon>Plasmodiophorida</taxon>
        <taxon>Plasmodiophoridae</taxon>
        <taxon>Spongospora</taxon>
    </lineage>
</organism>
<dbReference type="EMBL" id="HACM01004185">
    <property type="protein sequence ID" value="CRZ04627.1"/>
    <property type="molecule type" value="Transcribed_RNA"/>
</dbReference>
<name>A0A0H5QSJ0_9EUKA</name>
<reference evidence="1" key="1">
    <citation type="submission" date="2015-04" db="EMBL/GenBank/DDBJ databases">
        <title>The genome sequence of the plant pathogenic Rhizarian Plasmodiophora brassicae reveals insights in its biotrophic life cycle and the origin of chitin synthesis.</title>
        <authorList>
            <person name="Schwelm A."/>
            <person name="Fogelqvist J."/>
            <person name="Knaust A."/>
            <person name="Julke S."/>
            <person name="Lilja T."/>
            <person name="Dhandapani V."/>
            <person name="Bonilla-Rosso G."/>
            <person name="Karlsson M."/>
            <person name="Shevchenko A."/>
            <person name="Choi S.R."/>
            <person name="Kim H.G."/>
            <person name="Park J.Y."/>
            <person name="Lim Y.P."/>
            <person name="Ludwig-Muller J."/>
            <person name="Dixelius C."/>
        </authorList>
    </citation>
    <scope>NUCLEOTIDE SEQUENCE</scope>
    <source>
        <tissue evidence="1">Potato root galls</tissue>
    </source>
</reference>
<accession>A0A0H5QSJ0</accession>
<proteinExistence type="predicted"/>
<sequence>IISAIINTALICVSTGQLECFVTRCQQQYEIDSRFRPDVNCFSWGERLSLAALIEHTLLLVQLIIYTKISGDPGWVQQRKKLMEKQTVLALASMTRAAAIENDAKQE</sequence>
<feature type="non-terminal residue" evidence="1">
    <location>
        <position position="1"/>
    </location>
</feature>
<dbReference type="AlphaFoldDB" id="A0A0H5QSJ0"/>
<evidence type="ECO:0000313" key="1">
    <source>
        <dbReference type="EMBL" id="CRZ04627.1"/>
    </source>
</evidence>
<protein>
    <submittedName>
        <fullName evidence="1">Uncharacterized protein</fullName>
    </submittedName>
</protein>